<evidence type="ECO:0000313" key="1">
    <source>
        <dbReference type="EMBL" id="MDC5742367.1"/>
    </source>
</evidence>
<organism evidence="2 3">
    <name type="scientific">Vibrio europaeus</name>
    <dbReference type="NCBI Taxonomy" id="300876"/>
    <lineage>
        <taxon>Bacteria</taxon>
        <taxon>Pseudomonadati</taxon>
        <taxon>Pseudomonadota</taxon>
        <taxon>Gammaproteobacteria</taxon>
        <taxon>Vibrionales</taxon>
        <taxon>Vibrionaceae</taxon>
        <taxon>Vibrio</taxon>
        <taxon>Vibrio oreintalis group</taxon>
    </lineage>
</organism>
<name>A0A178J3Z8_9VIBR</name>
<evidence type="ECO:0000313" key="2">
    <source>
        <dbReference type="EMBL" id="OAM96601.1"/>
    </source>
</evidence>
<comment type="caution">
    <text evidence="2">The sequence shown here is derived from an EMBL/GenBank/DDBJ whole genome shotgun (WGS) entry which is preliminary data.</text>
</comment>
<reference evidence="2 3" key="1">
    <citation type="submission" date="2016-03" db="EMBL/GenBank/DDBJ databases">
        <title>Draft genome sequence of the Vibrio tubiashii subs. europaeus.</title>
        <authorList>
            <person name="Spinard E."/>
            <person name="Dubert J."/>
            <person name="Nelson D.R."/>
            <person name="Barja J.L."/>
        </authorList>
    </citation>
    <scope>NUCLEOTIDE SEQUENCE [LARGE SCALE GENOMIC DNA]</scope>
    <source>
        <strain evidence="3">PP-638</strain>
        <strain evidence="2">PP2-638</strain>
        <plasmid evidence="2">p57_like</plasmid>
        <plasmid evidence="3">Plasmid p57_like</plasmid>
    </source>
</reference>
<dbReference type="Proteomes" id="UP001150001">
    <property type="component" value="Unassembled WGS sequence"/>
</dbReference>
<geneLocation type="plasmid" evidence="2 3">
    <name>p57_like</name>
</geneLocation>
<accession>A0A178J3Z8</accession>
<dbReference type="AlphaFoldDB" id="A0A178J3Z8"/>
<keyword evidence="4" id="KW-1185">Reference proteome</keyword>
<keyword evidence="2" id="KW-0614">Plasmid</keyword>
<dbReference type="RefSeq" id="WP_069665481.1">
    <property type="nucleotide sequence ID" value="NZ_CM004621.1"/>
</dbReference>
<gene>
    <name evidence="2" type="ORF">AZ468_24840</name>
    <name evidence="1" type="ORF">OPW20_20035</name>
</gene>
<dbReference type="GeneID" id="78073989"/>
<dbReference type="Proteomes" id="UP000094761">
    <property type="component" value="Plasmid p57_like"/>
</dbReference>
<evidence type="ECO:0000313" key="4">
    <source>
        <dbReference type="Proteomes" id="UP001150001"/>
    </source>
</evidence>
<dbReference type="EMBL" id="LUAX01000009">
    <property type="protein sequence ID" value="OAM96601.1"/>
    <property type="molecule type" value="Genomic_DNA"/>
</dbReference>
<evidence type="ECO:0000313" key="3">
    <source>
        <dbReference type="Proteomes" id="UP000094761"/>
    </source>
</evidence>
<sequence length="175" mass="19900">MAQQNSAQTCSNLNLATCVSPQGHESSPKNDISLFRAQFVAKRKVSGEVQQCEEVANQRLALKNRLDALRSFTRGESAKQMSDVESLNESDLFELVKSVFASESGGHYAQNELFDLLIKLSDNTWLDEWFVRFGRNEAIVYAQFGSVYPGIRFTKQGDVFRRHGFNFDIRLKENH</sequence>
<dbReference type="OrthoDB" id="5905710at2"/>
<protein>
    <submittedName>
        <fullName evidence="2">Uncharacterized protein</fullName>
    </submittedName>
</protein>
<proteinExistence type="predicted"/>
<reference evidence="1" key="2">
    <citation type="submission" date="2022-11" db="EMBL/GenBank/DDBJ databases">
        <title>Role of the vibriolysin VemA secreted by the emergent pathogen Vibrio europaeus in the colonization of Manila clam mucus.</title>
        <authorList>
            <person name="Martinez C."/>
            <person name="Rodriguez S."/>
            <person name="Vences A."/>
            <person name="Barja J.L."/>
            <person name="Toranzo A.E."/>
            <person name="Dubert J."/>
        </authorList>
    </citation>
    <scope>NUCLEOTIDE SEQUENCE</scope>
    <source>
        <strain evidence="1">3454</strain>
    </source>
</reference>
<dbReference type="EMBL" id="JAPFIT010000022">
    <property type="protein sequence ID" value="MDC5742367.1"/>
    <property type="molecule type" value="Genomic_DNA"/>
</dbReference>